<evidence type="ECO:0000313" key="1">
    <source>
        <dbReference type="EMBL" id="KAI9170491.1"/>
    </source>
</evidence>
<keyword evidence="2" id="KW-1185">Reference proteome</keyword>
<reference evidence="1" key="2">
    <citation type="submission" date="2023-02" db="EMBL/GenBank/DDBJ databases">
        <authorList>
            <person name="Swenson N.G."/>
            <person name="Wegrzyn J.L."/>
            <person name="Mcevoy S.L."/>
        </authorList>
    </citation>
    <scope>NUCLEOTIDE SEQUENCE</scope>
    <source>
        <strain evidence="1">91603</strain>
        <tissue evidence="1">Leaf</tissue>
    </source>
</reference>
<dbReference type="EMBL" id="JAJSOW010000104">
    <property type="protein sequence ID" value="KAI9170491.1"/>
    <property type="molecule type" value="Genomic_DNA"/>
</dbReference>
<dbReference type="Proteomes" id="UP001064489">
    <property type="component" value="Chromosome 7"/>
</dbReference>
<evidence type="ECO:0000313" key="2">
    <source>
        <dbReference type="Proteomes" id="UP001064489"/>
    </source>
</evidence>
<protein>
    <submittedName>
        <fullName evidence="1">Uncharacterized protein</fullName>
    </submittedName>
</protein>
<reference evidence="1" key="1">
    <citation type="journal article" date="2022" name="Plant J.">
        <title>Strategies of tolerance reflected in two North American maple genomes.</title>
        <authorList>
            <person name="McEvoy S.L."/>
            <person name="Sezen U.U."/>
            <person name="Trouern-Trend A."/>
            <person name="McMahon S.M."/>
            <person name="Schaberg P.G."/>
            <person name="Yang J."/>
            <person name="Wegrzyn J.L."/>
            <person name="Swenson N.G."/>
        </authorList>
    </citation>
    <scope>NUCLEOTIDE SEQUENCE</scope>
    <source>
        <strain evidence="1">91603</strain>
    </source>
</reference>
<comment type="caution">
    <text evidence="1">The sequence shown here is derived from an EMBL/GenBank/DDBJ whole genome shotgun (WGS) entry which is preliminary data.</text>
</comment>
<name>A0AAD5NP92_ACENE</name>
<gene>
    <name evidence="1" type="ORF">LWI28_028832</name>
</gene>
<accession>A0AAD5NP92</accession>
<dbReference type="AlphaFoldDB" id="A0AAD5NP92"/>
<organism evidence="1 2">
    <name type="scientific">Acer negundo</name>
    <name type="common">Box elder</name>
    <dbReference type="NCBI Taxonomy" id="4023"/>
    <lineage>
        <taxon>Eukaryota</taxon>
        <taxon>Viridiplantae</taxon>
        <taxon>Streptophyta</taxon>
        <taxon>Embryophyta</taxon>
        <taxon>Tracheophyta</taxon>
        <taxon>Spermatophyta</taxon>
        <taxon>Magnoliopsida</taxon>
        <taxon>eudicotyledons</taxon>
        <taxon>Gunneridae</taxon>
        <taxon>Pentapetalae</taxon>
        <taxon>rosids</taxon>
        <taxon>malvids</taxon>
        <taxon>Sapindales</taxon>
        <taxon>Sapindaceae</taxon>
        <taxon>Hippocastanoideae</taxon>
        <taxon>Acereae</taxon>
        <taxon>Acer</taxon>
    </lineage>
</organism>
<proteinExistence type="predicted"/>
<sequence>MLWKQGFFPSRIDCTVYDCVDLMDLYWNCEKEPYMRLPSPSPIIYREFMTDLLSLTWMKLVSFSLVENRG</sequence>